<dbReference type="EMBL" id="JBJKFK010000525">
    <property type="protein sequence ID" value="KAL3316528.1"/>
    <property type="molecule type" value="Genomic_DNA"/>
</dbReference>
<reference evidence="1 2" key="1">
    <citation type="submission" date="2024-11" db="EMBL/GenBank/DDBJ databases">
        <title>Adaptive evolution of stress response genes in parasites aligns with host niche diversity.</title>
        <authorList>
            <person name="Hahn C."/>
            <person name="Resl P."/>
        </authorList>
    </citation>
    <scope>NUCLEOTIDE SEQUENCE [LARGE SCALE GENOMIC DNA]</scope>
    <source>
        <strain evidence="1">EGGRZ-B1_66</strain>
        <tissue evidence="1">Body</tissue>
    </source>
</reference>
<dbReference type="PANTHER" id="PTHR21663:SF0">
    <property type="entry name" value="HEAT REPEAT-CONTAINING PROTEIN 5B"/>
    <property type="match status" value="1"/>
</dbReference>
<protein>
    <submittedName>
        <fullName evidence="1">HEAT repeat containing 5A</fullName>
    </submittedName>
</protein>
<dbReference type="Proteomes" id="UP001626550">
    <property type="component" value="Unassembled WGS sequence"/>
</dbReference>
<accession>A0ABD2QAU2</accession>
<dbReference type="PANTHER" id="PTHR21663">
    <property type="entry name" value="HYPOTHETICAL HEAT DOMAIN-CONTAINING"/>
    <property type="match status" value="1"/>
</dbReference>
<gene>
    <name evidence="1" type="primary">HEATR5A</name>
    <name evidence="1" type="ORF">Ciccas_004828</name>
</gene>
<organism evidence="1 2">
    <name type="scientific">Cichlidogyrus casuarinus</name>
    <dbReference type="NCBI Taxonomy" id="1844966"/>
    <lineage>
        <taxon>Eukaryota</taxon>
        <taxon>Metazoa</taxon>
        <taxon>Spiralia</taxon>
        <taxon>Lophotrochozoa</taxon>
        <taxon>Platyhelminthes</taxon>
        <taxon>Monogenea</taxon>
        <taxon>Monopisthocotylea</taxon>
        <taxon>Dactylogyridea</taxon>
        <taxon>Ancyrocephalidae</taxon>
        <taxon>Cichlidogyrus</taxon>
    </lineage>
</organism>
<dbReference type="Gene3D" id="1.25.10.10">
    <property type="entry name" value="Leucine-rich Repeat Variant"/>
    <property type="match status" value="1"/>
</dbReference>
<dbReference type="SUPFAM" id="SSF48371">
    <property type="entry name" value="ARM repeat"/>
    <property type="match status" value="1"/>
</dbReference>
<dbReference type="AlphaFoldDB" id="A0ABD2QAU2"/>
<sequence>MTEFTNILLNEQEYEKVMDPKKPLYIYDWLSGIQPKLESLQPEDLTNLVEPFCHQILDQIKGRPGPSVRKLLSLSICCLLSKAPLTASYSMVDNLFDILRTDESQFSTNARLSTIFCLGNLFRILGRSLGNSVDTAIAIFSKILKNSDSQVRCEIMDAFSNIVIGFSNQQPNIVKEIWKAAKNTITDRSQHPKNSAIKCMHQLIVNSCVANANDLEQTANLCLRSFEASSAEVRQESAKLLASGSSDVIKGSHSANREIRLGITYTFVQFFIRLGSDWFQANFNLAVGNVLCLLQPTSKFGVSSSSHSETVFARHCVRYILLTTARKMLSEDAQIQLANCLLADVKSRLSVTTFMPEYQTLATARTLTESVPETDKVDAVIAKGFPASTGPQEDQHYVTAALETLRQLVVWLDSLAVMLVEAPGHLLDCLFRGLAHSTMAVRLASAACLKQLAVSMPLDRLTFIDRCINLLQIHRSDADAIHGFSMALAALVTGSNYSSYELPILKYKEVRF</sequence>
<proteinExistence type="predicted"/>
<evidence type="ECO:0000313" key="1">
    <source>
        <dbReference type="EMBL" id="KAL3316528.1"/>
    </source>
</evidence>
<evidence type="ECO:0000313" key="2">
    <source>
        <dbReference type="Proteomes" id="UP001626550"/>
    </source>
</evidence>
<keyword evidence="2" id="KW-1185">Reference proteome</keyword>
<dbReference type="InterPro" id="IPR016024">
    <property type="entry name" value="ARM-type_fold"/>
</dbReference>
<comment type="caution">
    <text evidence="1">The sequence shown here is derived from an EMBL/GenBank/DDBJ whole genome shotgun (WGS) entry which is preliminary data.</text>
</comment>
<dbReference type="InterPro" id="IPR040108">
    <property type="entry name" value="Laa1/Sip1/HEATR5"/>
</dbReference>
<name>A0ABD2QAU2_9PLAT</name>
<dbReference type="InterPro" id="IPR011989">
    <property type="entry name" value="ARM-like"/>
</dbReference>